<dbReference type="Proteomes" id="UP000036987">
    <property type="component" value="Unassembled WGS sequence"/>
</dbReference>
<name>A0A0K9Q2W5_ZOSMR</name>
<evidence type="ECO:0000256" key="3">
    <source>
        <dbReference type="ARBA" id="ARBA00022833"/>
    </source>
</evidence>
<dbReference type="Gene3D" id="3.30.40.10">
    <property type="entry name" value="Zinc/RING finger domain, C3HC4 (zinc finger)"/>
    <property type="match status" value="1"/>
</dbReference>
<evidence type="ECO:0000256" key="2">
    <source>
        <dbReference type="ARBA" id="ARBA00022771"/>
    </source>
</evidence>
<dbReference type="SMART" id="SM00064">
    <property type="entry name" value="FYVE"/>
    <property type="match status" value="1"/>
</dbReference>
<accession>A0A0K9Q2W5</accession>
<evidence type="ECO:0000256" key="5">
    <source>
        <dbReference type="SAM" id="MobiDB-lite"/>
    </source>
</evidence>
<protein>
    <submittedName>
        <fullName evidence="7">Lateral signaling target protein-like protein</fullName>
    </submittedName>
</protein>
<evidence type="ECO:0000256" key="1">
    <source>
        <dbReference type="ARBA" id="ARBA00022723"/>
    </source>
</evidence>
<organism evidence="7 8">
    <name type="scientific">Zostera marina</name>
    <name type="common">Eelgrass</name>
    <dbReference type="NCBI Taxonomy" id="29655"/>
    <lineage>
        <taxon>Eukaryota</taxon>
        <taxon>Viridiplantae</taxon>
        <taxon>Streptophyta</taxon>
        <taxon>Embryophyta</taxon>
        <taxon>Tracheophyta</taxon>
        <taxon>Spermatophyta</taxon>
        <taxon>Magnoliopsida</taxon>
        <taxon>Liliopsida</taxon>
        <taxon>Zosteraceae</taxon>
        <taxon>Zostera</taxon>
    </lineage>
</organism>
<keyword evidence="8" id="KW-1185">Reference proteome</keyword>
<feature type="region of interest" description="Disordered" evidence="5">
    <location>
        <begin position="1"/>
        <end position="24"/>
    </location>
</feature>
<dbReference type="STRING" id="29655.A0A0K9Q2W5"/>
<dbReference type="PANTHER" id="PTHR15629:SF2">
    <property type="entry name" value="SH3 DOMAIN-CONTAINING YSC84-LIKE PROTEIN 1"/>
    <property type="match status" value="1"/>
</dbReference>
<sequence length="454" mass="49600">MGGAWEGGVHENVSSPMSGTNSFSHNLPHQMTVDSNIYDGYDKSQEQFTNHSTAVQAPEVNLQNVLTGMVTILTGRNQLPVDGNYEDQQGSSTDISFLVSEKNGDCSQLHSSVYLPSLPQQVVMETLKYNDCKEVLETDPPEWLPDSYTTACMQCASAFTAFTRGRHHCRFCGGVFCRACTKGRCIMPVKFRLRDPQRVCDKCYDRLDPLQGLLINSLSNSAQTAKHDVLDWTSMRGWINLPVSLSMEHEIYKASNSLKIYYQAARLKPEICIPQVVLNGASGLAILTVAKVGALLTYKFGTGLVIARRFDGSWSAPSAIVSFGLGWGAQIGGELTDYIIVLHGFKAVKAFTSQMHISLGAGLSAAAGPVGRVVEADFRAGDRGSGMCYTYSFSKGAFVGVSLEGNIVLTRMDTNLSFYGDPYLTARDILLGNVERPRAAQMLYSTLHNIFSSQ</sequence>
<dbReference type="EMBL" id="LFYR01000158">
    <property type="protein sequence ID" value="KMZ75534.1"/>
    <property type="molecule type" value="Genomic_DNA"/>
</dbReference>
<dbReference type="FunFam" id="3.30.40.10:FF:000151">
    <property type="entry name" value="Zinc finger family protein"/>
    <property type="match status" value="1"/>
</dbReference>
<dbReference type="PANTHER" id="PTHR15629">
    <property type="entry name" value="SH3YL1 PROTEIN"/>
    <property type="match status" value="1"/>
</dbReference>
<dbReference type="AlphaFoldDB" id="A0A0K9Q2W5"/>
<evidence type="ECO:0000313" key="7">
    <source>
        <dbReference type="EMBL" id="KMZ75534.1"/>
    </source>
</evidence>
<reference evidence="8" key="1">
    <citation type="journal article" date="2016" name="Nature">
        <title>The genome of the seagrass Zostera marina reveals angiosperm adaptation to the sea.</title>
        <authorList>
            <person name="Olsen J.L."/>
            <person name="Rouze P."/>
            <person name="Verhelst B."/>
            <person name="Lin Y.-C."/>
            <person name="Bayer T."/>
            <person name="Collen J."/>
            <person name="Dattolo E."/>
            <person name="De Paoli E."/>
            <person name="Dittami S."/>
            <person name="Maumus F."/>
            <person name="Michel G."/>
            <person name="Kersting A."/>
            <person name="Lauritano C."/>
            <person name="Lohaus R."/>
            <person name="Toepel M."/>
            <person name="Tonon T."/>
            <person name="Vanneste K."/>
            <person name="Amirebrahimi M."/>
            <person name="Brakel J."/>
            <person name="Bostroem C."/>
            <person name="Chovatia M."/>
            <person name="Grimwood J."/>
            <person name="Jenkins J.W."/>
            <person name="Jueterbock A."/>
            <person name="Mraz A."/>
            <person name="Stam W.T."/>
            <person name="Tice H."/>
            <person name="Bornberg-Bauer E."/>
            <person name="Green P.J."/>
            <person name="Pearson G.A."/>
            <person name="Procaccini G."/>
            <person name="Duarte C.M."/>
            <person name="Schmutz J."/>
            <person name="Reusch T.B.H."/>
            <person name="Van de Peer Y."/>
        </authorList>
    </citation>
    <scope>NUCLEOTIDE SEQUENCE [LARGE SCALE GENOMIC DNA]</scope>
    <source>
        <strain evidence="8">cv. Finnish</strain>
    </source>
</reference>
<dbReference type="InterPro" id="IPR051702">
    <property type="entry name" value="SH3_domain_YSC84-like"/>
</dbReference>
<evidence type="ECO:0000313" key="8">
    <source>
        <dbReference type="Proteomes" id="UP000036987"/>
    </source>
</evidence>
<dbReference type="OrthoDB" id="443981at2759"/>
<dbReference type="CDD" id="cd11526">
    <property type="entry name" value="SYLF_FYVE"/>
    <property type="match status" value="1"/>
</dbReference>
<gene>
    <name evidence="7" type="ORF">ZOSMA_113G00200</name>
</gene>
<keyword evidence="3" id="KW-0862">Zinc</keyword>
<dbReference type="InterPro" id="IPR007461">
    <property type="entry name" value="Ysc84_actin-binding"/>
</dbReference>
<dbReference type="InterPro" id="IPR000306">
    <property type="entry name" value="Znf_FYVE"/>
</dbReference>
<evidence type="ECO:0000259" key="6">
    <source>
        <dbReference type="PROSITE" id="PS50178"/>
    </source>
</evidence>
<evidence type="ECO:0000256" key="4">
    <source>
        <dbReference type="PROSITE-ProRule" id="PRU00091"/>
    </source>
</evidence>
<feature type="compositionally biased region" description="Polar residues" evidence="5">
    <location>
        <begin position="12"/>
        <end position="24"/>
    </location>
</feature>
<dbReference type="InterPro" id="IPR013083">
    <property type="entry name" value="Znf_RING/FYVE/PHD"/>
</dbReference>
<dbReference type="OMA" id="MRGWINL"/>
<dbReference type="GO" id="GO:0008270">
    <property type="term" value="F:zinc ion binding"/>
    <property type="evidence" value="ECO:0007669"/>
    <property type="project" value="UniProtKB-KW"/>
</dbReference>
<dbReference type="SUPFAM" id="SSF57903">
    <property type="entry name" value="FYVE/PHD zinc finger"/>
    <property type="match status" value="1"/>
</dbReference>
<dbReference type="Pfam" id="PF04366">
    <property type="entry name" value="Ysc84"/>
    <property type="match status" value="1"/>
</dbReference>
<dbReference type="InterPro" id="IPR011011">
    <property type="entry name" value="Znf_FYVE_PHD"/>
</dbReference>
<keyword evidence="1" id="KW-0479">Metal-binding</keyword>
<proteinExistence type="predicted"/>
<dbReference type="PROSITE" id="PS50178">
    <property type="entry name" value="ZF_FYVE"/>
    <property type="match status" value="1"/>
</dbReference>
<feature type="domain" description="FYVE-type" evidence="6">
    <location>
        <begin position="146"/>
        <end position="208"/>
    </location>
</feature>
<comment type="caution">
    <text evidence="7">The sequence shown here is derived from an EMBL/GenBank/DDBJ whole genome shotgun (WGS) entry which is preliminary data.</text>
</comment>
<dbReference type="GO" id="GO:0035091">
    <property type="term" value="F:phosphatidylinositol binding"/>
    <property type="evidence" value="ECO:0000318"/>
    <property type="project" value="GO_Central"/>
</dbReference>
<dbReference type="Pfam" id="PF01363">
    <property type="entry name" value="FYVE"/>
    <property type="match status" value="1"/>
</dbReference>
<keyword evidence="2 4" id="KW-0863">Zinc-finger</keyword>
<dbReference type="InterPro" id="IPR017455">
    <property type="entry name" value="Znf_FYVE-rel"/>
</dbReference>